<dbReference type="Proteomes" id="UP000182190">
    <property type="component" value="Unassembled WGS sequence"/>
</dbReference>
<dbReference type="AlphaFoldDB" id="A0A7Z9E1F0"/>
<name>A0A7Z9E1F0_9CYAN</name>
<proteinExistence type="predicted"/>
<dbReference type="EMBL" id="CZCS02000208">
    <property type="protein sequence ID" value="VXD22476.1"/>
    <property type="molecule type" value="Genomic_DNA"/>
</dbReference>
<keyword evidence="2" id="KW-1185">Reference proteome</keyword>
<organism evidence="1 2">
    <name type="scientific">Planktothrix paucivesiculata PCC 9631</name>
    <dbReference type="NCBI Taxonomy" id="671071"/>
    <lineage>
        <taxon>Bacteria</taxon>
        <taxon>Bacillati</taxon>
        <taxon>Cyanobacteriota</taxon>
        <taxon>Cyanophyceae</taxon>
        <taxon>Oscillatoriophycideae</taxon>
        <taxon>Oscillatoriales</taxon>
        <taxon>Microcoleaceae</taxon>
        <taxon>Planktothrix</taxon>
    </lineage>
</organism>
<protein>
    <submittedName>
        <fullName evidence="1">Uncharacterized protein</fullName>
    </submittedName>
</protein>
<comment type="caution">
    <text evidence="1">The sequence shown here is derived from an EMBL/GenBank/DDBJ whole genome shotgun (WGS) entry which is preliminary data.</text>
</comment>
<gene>
    <name evidence="1" type="ORF">PL9631_660067</name>
</gene>
<accession>A0A7Z9E1F0</accession>
<sequence>MGFAFIALPPLLPLLPLPPLLPVPCSLFPVPCYLKKIGIGKPNPYRYFFN</sequence>
<evidence type="ECO:0000313" key="1">
    <source>
        <dbReference type="EMBL" id="VXD22476.1"/>
    </source>
</evidence>
<reference evidence="1" key="1">
    <citation type="submission" date="2019-10" db="EMBL/GenBank/DDBJ databases">
        <authorList>
            <consortium name="Genoscope - CEA"/>
            <person name="William W."/>
        </authorList>
    </citation>
    <scope>NUCLEOTIDE SEQUENCE [LARGE SCALE GENOMIC DNA]</scope>
    <source>
        <strain evidence="1">BBR_PRJEB10994</strain>
    </source>
</reference>
<evidence type="ECO:0000313" key="2">
    <source>
        <dbReference type="Proteomes" id="UP000182190"/>
    </source>
</evidence>